<feature type="region of interest" description="Disordered" evidence="1">
    <location>
        <begin position="1"/>
        <end position="47"/>
    </location>
</feature>
<evidence type="ECO:0000313" key="3">
    <source>
        <dbReference type="Proteomes" id="UP000650628"/>
    </source>
</evidence>
<name>A0A8J3TVD5_9ACTN</name>
<dbReference type="Proteomes" id="UP000650628">
    <property type="component" value="Unassembled WGS sequence"/>
</dbReference>
<evidence type="ECO:0000313" key="2">
    <source>
        <dbReference type="EMBL" id="GII33848.1"/>
    </source>
</evidence>
<proteinExistence type="predicted"/>
<organism evidence="2 3">
    <name type="scientific">Planotetraspora mira</name>
    <dbReference type="NCBI Taxonomy" id="58121"/>
    <lineage>
        <taxon>Bacteria</taxon>
        <taxon>Bacillati</taxon>
        <taxon>Actinomycetota</taxon>
        <taxon>Actinomycetes</taxon>
        <taxon>Streptosporangiales</taxon>
        <taxon>Streptosporangiaceae</taxon>
        <taxon>Planotetraspora</taxon>
    </lineage>
</organism>
<accession>A0A8J3TVD5</accession>
<comment type="caution">
    <text evidence="2">The sequence shown here is derived from an EMBL/GenBank/DDBJ whole genome shotgun (WGS) entry which is preliminary data.</text>
</comment>
<sequence length="66" mass="6993">MIPVADAPRVADKNTIKGTGFEPNDSLLKTDGGSVQTPTPPFATPIGENLAIRADWVRPYLETSPG</sequence>
<evidence type="ECO:0000256" key="1">
    <source>
        <dbReference type="SAM" id="MobiDB-lite"/>
    </source>
</evidence>
<dbReference type="AlphaFoldDB" id="A0A8J3TVD5"/>
<dbReference type="EMBL" id="BOOO01000042">
    <property type="protein sequence ID" value="GII33848.1"/>
    <property type="molecule type" value="Genomic_DNA"/>
</dbReference>
<gene>
    <name evidence="2" type="ORF">Pmi06nite_72900</name>
</gene>
<reference evidence="2 3" key="1">
    <citation type="submission" date="2021-01" db="EMBL/GenBank/DDBJ databases">
        <title>Whole genome shotgun sequence of Planotetraspora mira NBRC 15435.</title>
        <authorList>
            <person name="Komaki H."/>
            <person name="Tamura T."/>
        </authorList>
    </citation>
    <scope>NUCLEOTIDE SEQUENCE [LARGE SCALE GENOMIC DNA]</scope>
    <source>
        <strain evidence="2 3">NBRC 15435</strain>
    </source>
</reference>
<keyword evidence="3" id="KW-1185">Reference proteome</keyword>
<protein>
    <submittedName>
        <fullName evidence="2">Uncharacterized protein</fullName>
    </submittedName>
</protein>